<dbReference type="Pfam" id="PF18186">
    <property type="entry name" value="SLATT_4"/>
    <property type="match status" value="1"/>
</dbReference>
<evidence type="ECO:0000313" key="3">
    <source>
        <dbReference type="EMBL" id="KXU89787.1"/>
    </source>
</evidence>
<evidence type="ECO:0000313" key="4">
    <source>
        <dbReference type="Proteomes" id="UP000075613"/>
    </source>
</evidence>
<dbReference type="Proteomes" id="UP000075613">
    <property type="component" value="Unassembled WGS sequence"/>
</dbReference>
<proteinExistence type="predicted"/>
<dbReference type="InterPro" id="IPR040811">
    <property type="entry name" value="SLATT_4"/>
</dbReference>
<name>A0A149PXS9_9BURK</name>
<keyword evidence="1" id="KW-1133">Transmembrane helix</keyword>
<keyword evidence="1" id="KW-0472">Membrane</keyword>
<keyword evidence="1" id="KW-0812">Transmembrane</keyword>
<reference evidence="3 4" key="1">
    <citation type="journal article" date="2015" name="Int. J. Syst. Evol. Microbiol.">
        <title>Burkholderia monticola sp. nov., isolated from mountain soil.</title>
        <authorList>
            <person name="Baek I."/>
            <person name="Seo B."/>
            <person name="Lee I."/>
            <person name="Yi H."/>
            <person name="Chun J."/>
        </authorList>
    </citation>
    <scope>NUCLEOTIDE SEQUENCE [LARGE SCALE GENOMIC DNA]</scope>
    <source>
        <strain evidence="3 4">JC2948</strain>
    </source>
</reference>
<evidence type="ECO:0000256" key="1">
    <source>
        <dbReference type="SAM" id="Phobius"/>
    </source>
</evidence>
<feature type="transmembrane region" description="Helical" evidence="1">
    <location>
        <begin position="76"/>
        <end position="94"/>
    </location>
</feature>
<evidence type="ECO:0000259" key="2">
    <source>
        <dbReference type="Pfam" id="PF18186"/>
    </source>
</evidence>
<protein>
    <recommendedName>
        <fullName evidence="2">SMODS and SLOG-associating 2TM effector domain-containing protein</fullName>
    </recommendedName>
</protein>
<dbReference type="OrthoDB" id="1099722at2"/>
<sequence>MEQHSPPDGMRVEPAATLESQLREMYARAAYTHKTHEKMADRYITRYKRIKTAEIVLSAVTTSSLLLAVLGDSHTGTIVGAALSTVLLGFALYFKEASLGEQAQKHTVVASKLWGIREALLSLLVDMRDGRAVDEIRLIRDRLNESMEEIYKAAPRTDGKAYGDAQKALKQSEELFFTDDELDRMLPKQLRTKRS</sequence>
<dbReference type="AlphaFoldDB" id="A0A149PXS9"/>
<feature type="domain" description="SMODS and SLOG-associating 2TM effector" evidence="2">
    <location>
        <begin position="18"/>
        <end position="181"/>
    </location>
</feature>
<accession>A0A149PXS9</accession>
<dbReference type="EMBL" id="LRBG01000004">
    <property type="protein sequence ID" value="KXU89787.1"/>
    <property type="molecule type" value="Genomic_DNA"/>
</dbReference>
<comment type="caution">
    <text evidence="3">The sequence shown here is derived from an EMBL/GenBank/DDBJ whole genome shotgun (WGS) entry which is preliminary data.</text>
</comment>
<gene>
    <name evidence="3" type="ORF">CI15_06250</name>
</gene>
<keyword evidence="4" id="KW-1185">Reference proteome</keyword>
<dbReference type="NCBIfam" id="NF033632">
    <property type="entry name" value="SLATT_4"/>
    <property type="match status" value="1"/>
</dbReference>
<organism evidence="3 4">
    <name type="scientific">Paraburkholderia monticola</name>
    <dbReference type="NCBI Taxonomy" id="1399968"/>
    <lineage>
        <taxon>Bacteria</taxon>
        <taxon>Pseudomonadati</taxon>
        <taxon>Pseudomonadota</taxon>
        <taxon>Betaproteobacteria</taxon>
        <taxon>Burkholderiales</taxon>
        <taxon>Burkholderiaceae</taxon>
        <taxon>Paraburkholderia</taxon>
    </lineage>
</organism>
<dbReference type="RefSeq" id="WP_062125304.1">
    <property type="nucleotide sequence ID" value="NZ_LRBG01000004.1"/>
</dbReference>
<feature type="transmembrane region" description="Helical" evidence="1">
    <location>
        <begin position="52"/>
        <end position="70"/>
    </location>
</feature>